<keyword evidence="4 15" id="KW-0997">Cell inner membrane</keyword>
<dbReference type="InterPro" id="IPR036097">
    <property type="entry name" value="HisK_dim/P_sf"/>
</dbReference>
<dbReference type="Gene3D" id="1.10.287.130">
    <property type="match status" value="1"/>
</dbReference>
<feature type="transmembrane region" description="Helical" evidence="15">
    <location>
        <begin position="12"/>
        <end position="34"/>
    </location>
</feature>
<evidence type="ECO:0000256" key="8">
    <source>
        <dbReference type="ARBA" id="ARBA00022741"/>
    </source>
</evidence>
<dbReference type="InterPro" id="IPR003661">
    <property type="entry name" value="HisK_dim/P_dom"/>
</dbReference>
<dbReference type="InterPro" id="IPR036890">
    <property type="entry name" value="HATPase_C_sf"/>
</dbReference>
<evidence type="ECO:0000256" key="3">
    <source>
        <dbReference type="ARBA" id="ARBA00022475"/>
    </source>
</evidence>
<evidence type="ECO:0000256" key="16">
    <source>
        <dbReference type="SAM" id="Coils"/>
    </source>
</evidence>
<evidence type="ECO:0000256" key="15">
    <source>
        <dbReference type="PIRNR" id="PIRNR036431"/>
    </source>
</evidence>
<name>A0A4R5PJF4_9HYPH</name>
<dbReference type="Pfam" id="PF02518">
    <property type="entry name" value="HATPase_c"/>
    <property type="match status" value="1"/>
</dbReference>
<keyword evidence="5" id="KW-0597">Phosphoprotein</keyword>
<dbReference type="InterPro" id="IPR004358">
    <property type="entry name" value="Sig_transdc_His_kin-like_C"/>
</dbReference>
<dbReference type="Proteomes" id="UP000295131">
    <property type="component" value="Unassembled WGS sequence"/>
</dbReference>
<dbReference type="PANTHER" id="PTHR43065">
    <property type="entry name" value="SENSOR HISTIDINE KINASE"/>
    <property type="match status" value="1"/>
</dbReference>
<dbReference type="EMBL" id="SMSI01000003">
    <property type="protein sequence ID" value="TDH35004.1"/>
    <property type="molecule type" value="Genomic_DNA"/>
</dbReference>
<evidence type="ECO:0000256" key="10">
    <source>
        <dbReference type="ARBA" id="ARBA00022840"/>
    </source>
</evidence>
<keyword evidence="9 15" id="KW-0418">Kinase</keyword>
<comment type="subcellular location">
    <subcellularLocation>
        <location evidence="2">Cell inner membrane</location>
        <topology evidence="2">Multi-pass membrane protein</topology>
    </subcellularLocation>
</comment>
<dbReference type="PRINTS" id="PR00344">
    <property type="entry name" value="BCTRLSENSOR"/>
</dbReference>
<dbReference type="SUPFAM" id="SSF47384">
    <property type="entry name" value="Homodimeric domain of signal transducing histidine kinase"/>
    <property type="match status" value="1"/>
</dbReference>
<evidence type="ECO:0000259" key="17">
    <source>
        <dbReference type="PROSITE" id="PS50109"/>
    </source>
</evidence>
<evidence type="ECO:0000256" key="13">
    <source>
        <dbReference type="ARBA" id="ARBA00023136"/>
    </source>
</evidence>
<comment type="caution">
    <text evidence="15">Lacks conserved residue(s) required for the propagation of feature annotation.</text>
</comment>
<reference evidence="18 19" key="1">
    <citation type="journal article" date="2013" name="Int. J. Syst. Evol. Microbiol.">
        <title>Hoeflea suaedae sp. nov., an endophytic bacterium isolated from the root of the halophyte Suaeda maritima.</title>
        <authorList>
            <person name="Chung E.J."/>
            <person name="Park J.A."/>
            <person name="Pramanik P."/>
            <person name="Bibi F."/>
            <person name="Jeon C.O."/>
            <person name="Chung Y.R."/>
        </authorList>
    </citation>
    <scope>NUCLEOTIDE SEQUENCE [LARGE SCALE GENOMIC DNA]</scope>
    <source>
        <strain evidence="18 19">YC6898</strain>
    </source>
</reference>
<dbReference type="InterPro" id="IPR005467">
    <property type="entry name" value="His_kinase_dom"/>
</dbReference>
<comment type="catalytic activity">
    <reaction evidence="1 15">
        <text>ATP + protein L-histidine = ADP + protein N-phospho-L-histidine.</text>
        <dbReference type="EC" id="2.7.13.3"/>
    </reaction>
</comment>
<evidence type="ECO:0000256" key="7">
    <source>
        <dbReference type="ARBA" id="ARBA00022692"/>
    </source>
</evidence>
<evidence type="ECO:0000256" key="4">
    <source>
        <dbReference type="ARBA" id="ARBA00022519"/>
    </source>
</evidence>
<dbReference type="SMART" id="SM00388">
    <property type="entry name" value="HisKA"/>
    <property type="match status" value="1"/>
</dbReference>
<dbReference type="InterPro" id="IPR003594">
    <property type="entry name" value="HATPase_dom"/>
</dbReference>
<feature type="domain" description="Histidine kinase" evidence="17">
    <location>
        <begin position="366"/>
        <end position="579"/>
    </location>
</feature>
<accession>A0A4R5PJF4</accession>
<dbReference type="CDD" id="cd00082">
    <property type="entry name" value="HisKA"/>
    <property type="match status" value="1"/>
</dbReference>
<keyword evidence="12 15" id="KW-0902">Two-component regulatory system</keyword>
<dbReference type="SMART" id="SM00387">
    <property type="entry name" value="HATPase_c"/>
    <property type="match status" value="1"/>
</dbReference>
<evidence type="ECO:0000256" key="1">
    <source>
        <dbReference type="ARBA" id="ARBA00000085"/>
    </source>
</evidence>
<evidence type="ECO:0000256" key="5">
    <source>
        <dbReference type="ARBA" id="ARBA00022553"/>
    </source>
</evidence>
<dbReference type="GO" id="GO:0005524">
    <property type="term" value="F:ATP binding"/>
    <property type="evidence" value="ECO:0007669"/>
    <property type="project" value="UniProtKB-UniRule"/>
</dbReference>
<evidence type="ECO:0000256" key="14">
    <source>
        <dbReference type="ARBA" id="ARBA00059004"/>
    </source>
</evidence>
<dbReference type="GO" id="GO:0005886">
    <property type="term" value="C:plasma membrane"/>
    <property type="evidence" value="ECO:0007669"/>
    <property type="project" value="UniProtKB-SubCell"/>
</dbReference>
<sequence>MHSRSHIEKRFRMARTVLISVWAVFTLAIVFYTVHVAGRNAEGDILAEAGETLSVQSETLSGVLDKYRLMAPLLARQSSVASLFILNADGAPQAVAARGMAGALTGMSAAEDVAFFFPDGTLLGHANGPFVETRAGLDGLIRDASQGRLGRAMLALGPEQRSYAFSSGVRRNGKLVGIVVVYVDFFRVEAAWALSNRPIYVTEADGTIILANIPNWRMREAEDVLMERGDRVAVPDDGSVRTYLDMSRYMPVLGWTLHVLADPSPAASAKVSAGAIATLACLLAGLVALIVLRRNETALLQARSDRATALRLERVVRDRTEALSESNRSLSREVETRREAEMRLRAAQAELIQAAKLAALGQMSAAISHEFNQPLAAIRSYADNGQKFIDRGRADSARENLGRINGLVDRMAELSRALLSFARKPGQTLGSVHLGTVIEEALLLARPRARKAGVEVRLLGDIDTMMVSGGRVRLGQVFVNLVNNAVDAIGERDGGLVEIRARRDEGVVIVEVSDNGPGIPEATLQHIFDPFFTTKATGEGIGIGLSIVDNIVRDFGGKVSARNGETGGAVFRVELLEAEIGAKADA</sequence>
<proteinExistence type="predicted"/>
<comment type="caution">
    <text evidence="18">The sequence shown here is derived from an EMBL/GenBank/DDBJ whole genome shotgun (WGS) entry which is preliminary data.</text>
</comment>
<comment type="function">
    <text evidence="14 15">Member of the two-component regulatory system DctB/DctD involved in the transport of C4-dicarboxylates. DctB functions as a membrane-associated protein kinase that phosphorylates DctD in response to environmental signals.</text>
</comment>
<dbReference type="AlphaFoldDB" id="A0A4R5PJF4"/>
<dbReference type="SUPFAM" id="SSF55874">
    <property type="entry name" value="ATPase domain of HSP90 chaperone/DNA topoisomerase II/histidine kinase"/>
    <property type="match status" value="1"/>
</dbReference>
<dbReference type="FunFam" id="1.10.287.130:FF:000049">
    <property type="entry name" value="C4-dicarboxylate transport sensor protein DctB"/>
    <property type="match status" value="1"/>
</dbReference>
<evidence type="ECO:0000313" key="18">
    <source>
        <dbReference type="EMBL" id="TDH35004.1"/>
    </source>
</evidence>
<evidence type="ECO:0000256" key="12">
    <source>
        <dbReference type="ARBA" id="ARBA00023012"/>
    </source>
</evidence>
<dbReference type="InterPro" id="IPR017055">
    <property type="entry name" value="Sig_transdc_His_kinase_DctB"/>
</dbReference>
<keyword evidence="19" id="KW-1185">Reference proteome</keyword>
<keyword evidence="3 15" id="KW-1003">Cell membrane</keyword>
<keyword evidence="13 15" id="KW-0472">Membrane</keyword>
<dbReference type="EC" id="2.7.13.3" evidence="15"/>
<dbReference type="Gene3D" id="3.30.565.10">
    <property type="entry name" value="Histidine kinase-like ATPase, C-terminal domain"/>
    <property type="match status" value="1"/>
</dbReference>
<evidence type="ECO:0000256" key="11">
    <source>
        <dbReference type="ARBA" id="ARBA00022989"/>
    </source>
</evidence>
<keyword evidence="7 15" id="KW-0812">Transmembrane</keyword>
<keyword evidence="6 15" id="KW-0808">Transferase</keyword>
<gene>
    <name evidence="18" type="ORF">E2A64_14895</name>
</gene>
<evidence type="ECO:0000313" key="19">
    <source>
        <dbReference type="Proteomes" id="UP000295131"/>
    </source>
</evidence>
<keyword evidence="10 15" id="KW-0067">ATP-binding</keyword>
<dbReference type="PANTHER" id="PTHR43065:SF46">
    <property type="entry name" value="C4-DICARBOXYLATE TRANSPORT SENSOR PROTEIN DCTB"/>
    <property type="match status" value="1"/>
</dbReference>
<dbReference type="PIRSF" id="PIRSF036431">
    <property type="entry name" value="STHK_DctB"/>
    <property type="match status" value="1"/>
</dbReference>
<feature type="coiled-coil region" evidence="16">
    <location>
        <begin position="330"/>
        <end position="357"/>
    </location>
</feature>
<dbReference type="Gene3D" id="3.30.450.20">
    <property type="entry name" value="PAS domain"/>
    <property type="match status" value="1"/>
</dbReference>
<dbReference type="PROSITE" id="PS50109">
    <property type="entry name" value="HIS_KIN"/>
    <property type="match status" value="1"/>
</dbReference>
<evidence type="ECO:0000256" key="2">
    <source>
        <dbReference type="ARBA" id="ARBA00004429"/>
    </source>
</evidence>
<protein>
    <recommendedName>
        <fullName evidence="15">C4-dicarboxylate transport sensor protein</fullName>
        <ecNumber evidence="15">2.7.13.3</ecNumber>
    </recommendedName>
</protein>
<keyword evidence="11 15" id="KW-1133">Transmembrane helix</keyword>
<keyword evidence="16" id="KW-0175">Coiled coil</keyword>
<organism evidence="18 19">
    <name type="scientific">Pseudohoeflea suaedae</name>
    <dbReference type="NCBI Taxonomy" id="877384"/>
    <lineage>
        <taxon>Bacteria</taxon>
        <taxon>Pseudomonadati</taxon>
        <taxon>Pseudomonadota</taxon>
        <taxon>Alphaproteobacteria</taxon>
        <taxon>Hyphomicrobiales</taxon>
        <taxon>Rhizobiaceae</taxon>
        <taxon>Pseudohoeflea</taxon>
    </lineage>
</organism>
<evidence type="ECO:0000256" key="9">
    <source>
        <dbReference type="ARBA" id="ARBA00022777"/>
    </source>
</evidence>
<dbReference type="GO" id="GO:0000155">
    <property type="term" value="F:phosphorelay sensor kinase activity"/>
    <property type="evidence" value="ECO:0007669"/>
    <property type="project" value="UniProtKB-UniRule"/>
</dbReference>
<evidence type="ECO:0000256" key="6">
    <source>
        <dbReference type="ARBA" id="ARBA00022679"/>
    </source>
</evidence>
<dbReference type="Pfam" id="PF00512">
    <property type="entry name" value="HisKA"/>
    <property type="match status" value="1"/>
</dbReference>
<keyword evidence="8 15" id="KW-0547">Nucleotide-binding</keyword>